<dbReference type="STRING" id="1817893.AUJ66_07475"/>
<dbReference type="CDD" id="cd09279">
    <property type="entry name" value="RNase_HI_like"/>
    <property type="match status" value="1"/>
</dbReference>
<dbReference type="InterPro" id="IPR036397">
    <property type="entry name" value="RNaseH_sf"/>
</dbReference>
<dbReference type="Proteomes" id="UP000182278">
    <property type="component" value="Unassembled WGS sequence"/>
</dbReference>
<dbReference type="GO" id="GO:0004523">
    <property type="term" value="F:RNA-DNA hybrid ribonuclease activity"/>
    <property type="evidence" value="ECO:0007669"/>
    <property type="project" value="InterPro"/>
</dbReference>
<feature type="domain" description="RNase H type-1" evidence="1">
    <location>
        <begin position="1"/>
        <end position="131"/>
    </location>
</feature>
<dbReference type="FunFam" id="3.30.420.10:FF:000076">
    <property type="entry name" value="RBR-type E3 ubiquitin transferase"/>
    <property type="match status" value="1"/>
</dbReference>
<dbReference type="EMBL" id="MNUO01000114">
    <property type="protein sequence ID" value="OIN96067.1"/>
    <property type="molecule type" value="Genomic_DNA"/>
</dbReference>
<comment type="caution">
    <text evidence="2">The sequence shown here is derived from an EMBL/GenBank/DDBJ whole genome shotgun (WGS) entry which is preliminary data.</text>
</comment>
<accession>A0A1J4S9H6</accession>
<reference evidence="2 3" key="1">
    <citation type="journal article" date="2016" name="Environ. Microbiol.">
        <title>Genomic resolution of a cold subsurface aquifer community provides metabolic insights for novel microbes adapted to high CO concentrations.</title>
        <authorList>
            <person name="Probst A.J."/>
            <person name="Castelle C.J."/>
            <person name="Singh A."/>
            <person name="Brown C.T."/>
            <person name="Anantharaman K."/>
            <person name="Sharon I."/>
            <person name="Hug L.A."/>
            <person name="Burstein D."/>
            <person name="Emerson J.B."/>
            <person name="Thomas B.C."/>
            <person name="Banfield J.F."/>
        </authorList>
    </citation>
    <scope>NUCLEOTIDE SEQUENCE [LARGE SCALE GENOMIC DNA]</scope>
    <source>
        <strain evidence="2">CG1_02_38_46</strain>
    </source>
</reference>
<evidence type="ECO:0000313" key="2">
    <source>
        <dbReference type="EMBL" id="OIN96067.1"/>
    </source>
</evidence>
<dbReference type="AlphaFoldDB" id="A0A1J4S9H6"/>
<dbReference type="Gene3D" id="3.30.420.10">
    <property type="entry name" value="Ribonuclease H-like superfamily/Ribonuclease H"/>
    <property type="match status" value="1"/>
</dbReference>
<dbReference type="InterPro" id="IPR002156">
    <property type="entry name" value="RNaseH_domain"/>
</dbReference>
<name>A0A1J4S9H6_9BACT</name>
<evidence type="ECO:0000313" key="3">
    <source>
        <dbReference type="Proteomes" id="UP000182278"/>
    </source>
</evidence>
<dbReference type="Pfam" id="PF13456">
    <property type="entry name" value="RVT_3"/>
    <property type="match status" value="1"/>
</dbReference>
<dbReference type="PANTHER" id="PTHR48475:SF1">
    <property type="entry name" value="RNASE H TYPE-1 DOMAIN-CONTAINING PROTEIN"/>
    <property type="match status" value="1"/>
</dbReference>
<gene>
    <name evidence="2" type="ORF">AUJ66_07475</name>
</gene>
<organism evidence="2 3">
    <name type="scientific">Candidatus Desantisbacteria bacterium CG1_02_38_46</name>
    <dbReference type="NCBI Taxonomy" id="1817893"/>
    <lineage>
        <taxon>Bacteria</taxon>
        <taxon>Candidatus Desantisiibacteriota</taxon>
    </lineage>
</organism>
<proteinExistence type="predicted"/>
<dbReference type="SUPFAM" id="SSF53098">
    <property type="entry name" value="Ribonuclease H-like"/>
    <property type="match status" value="1"/>
</dbReference>
<dbReference type="InterPro" id="IPR012337">
    <property type="entry name" value="RNaseH-like_sf"/>
</dbReference>
<protein>
    <recommendedName>
        <fullName evidence="1">RNase H type-1 domain-containing protein</fullName>
    </recommendedName>
</protein>
<dbReference type="GO" id="GO:0003676">
    <property type="term" value="F:nucleic acid binding"/>
    <property type="evidence" value="ECO:0007669"/>
    <property type="project" value="InterPro"/>
</dbReference>
<dbReference type="PROSITE" id="PS50879">
    <property type="entry name" value="RNASE_H_1"/>
    <property type="match status" value="1"/>
</dbReference>
<sequence length="141" mass="15932">MSKTKIYIDGACIGNPGKSGAGVVFYNEKGQQLCELSHYLGEATNNIAEYQSLILALKKAMEIGLDNLFIYTDSELIARQINGFYKVRDKKLKLLYKKAMELLTNFKSVRVRHISRDENKYADRLAMQAVKKEKGDASIFA</sequence>
<evidence type="ECO:0000259" key="1">
    <source>
        <dbReference type="PROSITE" id="PS50879"/>
    </source>
</evidence>
<dbReference type="PANTHER" id="PTHR48475">
    <property type="entry name" value="RIBONUCLEASE H"/>
    <property type="match status" value="1"/>
</dbReference>